<evidence type="ECO:0000259" key="1">
    <source>
        <dbReference type="PROSITE" id="PS50011"/>
    </source>
</evidence>
<accession>A0A9C7Q1J0</accession>
<dbReference type="GO" id="GO:0005524">
    <property type="term" value="F:ATP binding"/>
    <property type="evidence" value="ECO:0007669"/>
    <property type="project" value="InterPro"/>
</dbReference>
<dbReference type="Gene3D" id="3.30.200.20">
    <property type="entry name" value="Phosphorylase Kinase, domain 1"/>
    <property type="match status" value="1"/>
</dbReference>
<dbReference type="Pfam" id="PF00069">
    <property type="entry name" value="Pkinase"/>
    <property type="match status" value="1"/>
</dbReference>
<dbReference type="InterPro" id="IPR011009">
    <property type="entry name" value="Kinase-like_dom_sf"/>
</dbReference>
<reference evidence="2" key="2">
    <citation type="submission" date="2022-01" db="EMBL/GenBank/DDBJ databases">
        <authorList>
            <person name="Hirooka S."/>
            <person name="Miyagishima S.Y."/>
        </authorList>
    </citation>
    <scope>NUCLEOTIDE SEQUENCE</scope>
    <source>
        <strain evidence="2">NBRC 102759</strain>
    </source>
</reference>
<reference evidence="2" key="1">
    <citation type="journal article" date="2022" name="Proc. Natl. Acad. Sci. U.S.A.">
        <title>Life cycle and functional genomics of the unicellular red alga Galdieria for elucidating algal and plant evolution and industrial use.</title>
        <authorList>
            <person name="Hirooka S."/>
            <person name="Itabashi T."/>
            <person name="Ichinose T.M."/>
            <person name="Onuma R."/>
            <person name="Fujiwara T."/>
            <person name="Yamashita S."/>
            <person name="Jong L.W."/>
            <person name="Tomita R."/>
            <person name="Iwane A.H."/>
            <person name="Miyagishima S.Y."/>
        </authorList>
    </citation>
    <scope>NUCLEOTIDE SEQUENCE</scope>
    <source>
        <strain evidence="2">NBRC 102759</strain>
    </source>
</reference>
<proteinExistence type="predicted"/>
<feature type="domain" description="Protein kinase" evidence="1">
    <location>
        <begin position="3"/>
        <end position="253"/>
    </location>
</feature>
<evidence type="ECO:0000313" key="3">
    <source>
        <dbReference type="Proteomes" id="UP001061958"/>
    </source>
</evidence>
<dbReference type="GO" id="GO:0004672">
    <property type="term" value="F:protein kinase activity"/>
    <property type="evidence" value="ECO:0007669"/>
    <property type="project" value="InterPro"/>
</dbReference>
<evidence type="ECO:0000313" key="2">
    <source>
        <dbReference type="EMBL" id="GJQ13832.1"/>
    </source>
</evidence>
<dbReference type="AlphaFoldDB" id="A0A9C7Q1J0"/>
<dbReference type="EMBL" id="BQMJ01000048">
    <property type="protein sequence ID" value="GJQ13832.1"/>
    <property type="molecule type" value="Genomic_DNA"/>
</dbReference>
<name>A0A9C7Q1J0_9RHOD</name>
<dbReference type="PANTHER" id="PTHR44167">
    <property type="entry name" value="OVARIAN-SPECIFIC SERINE/THREONINE-PROTEIN KINASE LOK-RELATED"/>
    <property type="match status" value="1"/>
</dbReference>
<sequence length="253" mass="29475">MGGNIKRKLGNGSFAEVLPSPSNPDNECLKLFYKDSEGSSIFRELDVLQSVRNCQNCCQLLRVVDMEKEMFGLYTEMQKKRRKNFEQFALLFKRDYKCYDRFCLRKYTKKQQVLSVIYDVIEAVSELHEQGILHNDLKTDNILVNKEDKEGIIIDFGYSCPKGMFEIKPQWNIMDQAIVPPEYSGIVSRMVPNEKLDIWCLGNLLYFYLSPGSFVNSFYFENHPLPRTKVLHSLRVNIFVRLADDFVVSFATK</sequence>
<dbReference type="InterPro" id="IPR008271">
    <property type="entry name" value="Ser/Thr_kinase_AS"/>
</dbReference>
<dbReference type="SUPFAM" id="SSF56112">
    <property type="entry name" value="Protein kinase-like (PK-like)"/>
    <property type="match status" value="1"/>
</dbReference>
<dbReference type="Gene3D" id="1.10.510.10">
    <property type="entry name" value="Transferase(Phosphotransferase) domain 1"/>
    <property type="match status" value="1"/>
</dbReference>
<dbReference type="InterPro" id="IPR000719">
    <property type="entry name" value="Prot_kinase_dom"/>
</dbReference>
<comment type="caution">
    <text evidence="2">The sequence shown here is derived from an EMBL/GenBank/DDBJ whole genome shotgun (WGS) entry which is preliminary data.</text>
</comment>
<dbReference type="Proteomes" id="UP001061958">
    <property type="component" value="Unassembled WGS sequence"/>
</dbReference>
<keyword evidence="3" id="KW-1185">Reference proteome</keyword>
<gene>
    <name evidence="2" type="ORF">GpartN1_g5623.t1</name>
</gene>
<dbReference type="SMART" id="SM00220">
    <property type="entry name" value="S_TKc"/>
    <property type="match status" value="1"/>
</dbReference>
<dbReference type="PROSITE" id="PS00108">
    <property type="entry name" value="PROTEIN_KINASE_ST"/>
    <property type="match status" value="1"/>
</dbReference>
<dbReference type="PROSITE" id="PS50011">
    <property type="entry name" value="PROTEIN_KINASE_DOM"/>
    <property type="match status" value="1"/>
</dbReference>
<dbReference type="PANTHER" id="PTHR44167:SF24">
    <property type="entry name" value="SERINE_THREONINE-PROTEIN KINASE CHK2"/>
    <property type="match status" value="1"/>
</dbReference>
<organism evidence="2 3">
    <name type="scientific">Galdieria partita</name>
    <dbReference type="NCBI Taxonomy" id="83374"/>
    <lineage>
        <taxon>Eukaryota</taxon>
        <taxon>Rhodophyta</taxon>
        <taxon>Bangiophyceae</taxon>
        <taxon>Galdieriales</taxon>
        <taxon>Galdieriaceae</taxon>
        <taxon>Galdieria</taxon>
    </lineage>
</organism>
<protein>
    <recommendedName>
        <fullName evidence="1">Protein kinase domain-containing protein</fullName>
    </recommendedName>
</protein>
<dbReference type="OrthoDB" id="10261027at2759"/>